<dbReference type="AlphaFoldDB" id="I0IAS5"/>
<dbReference type="PROSITE" id="PS00584">
    <property type="entry name" value="PFKB_KINASES_2"/>
    <property type="match status" value="1"/>
</dbReference>
<proteinExistence type="predicted"/>
<evidence type="ECO:0000256" key="1">
    <source>
        <dbReference type="ARBA" id="ARBA00022679"/>
    </source>
</evidence>
<dbReference type="GO" id="GO:0016301">
    <property type="term" value="F:kinase activity"/>
    <property type="evidence" value="ECO:0007669"/>
    <property type="project" value="UniProtKB-KW"/>
</dbReference>
<keyword evidence="5" id="KW-1185">Reference proteome</keyword>
<dbReference type="PANTHER" id="PTHR47098:SF2">
    <property type="entry name" value="PROTEIN MAK32"/>
    <property type="match status" value="1"/>
</dbReference>
<dbReference type="STRING" id="1142394.PSMK_02040"/>
<dbReference type="SUPFAM" id="SSF53613">
    <property type="entry name" value="Ribokinase-like"/>
    <property type="match status" value="1"/>
</dbReference>
<dbReference type="Pfam" id="PF00294">
    <property type="entry name" value="PfkB"/>
    <property type="match status" value="1"/>
</dbReference>
<organism evidence="4 5">
    <name type="scientific">Phycisphaera mikurensis (strain NBRC 102666 / KCTC 22515 / FYK2301M01)</name>
    <dbReference type="NCBI Taxonomy" id="1142394"/>
    <lineage>
        <taxon>Bacteria</taxon>
        <taxon>Pseudomonadati</taxon>
        <taxon>Planctomycetota</taxon>
        <taxon>Phycisphaerae</taxon>
        <taxon>Phycisphaerales</taxon>
        <taxon>Phycisphaeraceae</taxon>
        <taxon>Phycisphaera</taxon>
    </lineage>
</organism>
<name>I0IAS5_PHYMF</name>
<dbReference type="InterPro" id="IPR011611">
    <property type="entry name" value="PfkB_dom"/>
</dbReference>
<dbReference type="PANTHER" id="PTHR47098">
    <property type="entry name" value="PROTEIN MAK32"/>
    <property type="match status" value="1"/>
</dbReference>
<dbReference type="RefSeq" id="WP_014435583.1">
    <property type="nucleotide sequence ID" value="NC_017080.1"/>
</dbReference>
<dbReference type="InterPro" id="IPR029056">
    <property type="entry name" value="Ribokinase-like"/>
</dbReference>
<gene>
    <name evidence="4" type="ordered locus">PSMK_02040</name>
</gene>
<dbReference type="Proteomes" id="UP000007881">
    <property type="component" value="Chromosome"/>
</dbReference>
<reference evidence="4 5" key="1">
    <citation type="submission" date="2012-02" db="EMBL/GenBank/DDBJ databases">
        <title>Complete genome sequence of Phycisphaera mikurensis NBRC 102666.</title>
        <authorList>
            <person name="Ankai A."/>
            <person name="Hosoyama A."/>
            <person name="Terui Y."/>
            <person name="Sekine M."/>
            <person name="Fukai R."/>
            <person name="Kato Y."/>
            <person name="Nakamura S."/>
            <person name="Yamada-Narita S."/>
            <person name="Kawakoshi A."/>
            <person name="Fukunaga Y."/>
            <person name="Yamazaki S."/>
            <person name="Fujita N."/>
        </authorList>
    </citation>
    <scope>NUCLEOTIDE SEQUENCE [LARGE SCALE GENOMIC DNA]</scope>
    <source>
        <strain evidence="5">NBRC 102666 / KCTC 22515 / FYK2301M01</strain>
    </source>
</reference>
<evidence type="ECO:0000313" key="5">
    <source>
        <dbReference type="Proteomes" id="UP000007881"/>
    </source>
</evidence>
<dbReference type="InterPro" id="IPR002173">
    <property type="entry name" value="Carboh/pur_kinase_PfkB_CS"/>
</dbReference>
<dbReference type="Gene3D" id="3.40.1190.20">
    <property type="match status" value="1"/>
</dbReference>
<accession>I0IAS5</accession>
<evidence type="ECO:0000256" key="2">
    <source>
        <dbReference type="ARBA" id="ARBA00022777"/>
    </source>
</evidence>
<dbReference type="KEGG" id="phm:PSMK_02040"/>
<keyword evidence="1 4" id="KW-0808">Transferase</keyword>
<feature type="domain" description="Carbohydrate kinase PfkB" evidence="3">
    <location>
        <begin position="150"/>
        <end position="277"/>
    </location>
</feature>
<dbReference type="EMBL" id="AP012338">
    <property type="protein sequence ID" value="BAM02363.1"/>
    <property type="molecule type" value="Genomic_DNA"/>
</dbReference>
<sequence length="302" mass="31956">MNSLLVTGSIGIDTVHTPTGSADSVLGGSAIYFAAAASFQGPVRLVAAVGDDFPAELEAPFHRFDIDLAGLEKRAGSKTFRWTGRYLENMNDRETLSVDLNVLGEDGPPVPEAYADTRTVFLANAHPAAQLGLRRSFPDAELVVADTMDLWISIARDELMELLKNVDGLVLNDAEAFQLTEERNVVRAGRKILEMGPAFVVVKKGEHGAVLVHRDGEGALPAFPAADVVDPTGAGDSFGGGMMGRLAATGDRGFGGIMTAMAAGTVVASFTIEAFSLAALESLTREELAERERAYVSMLDVG</sequence>
<keyword evidence="2" id="KW-0418">Kinase</keyword>
<dbReference type="eggNOG" id="COG0524">
    <property type="taxonomic scope" value="Bacteria"/>
</dbReference>
<evidence type="ECO:0000313" key="4">
    <source>
        <dbReference type="EMBL" id="BAM02363.1"/>
    </source>
</evidence>
<protein>
    <submittedName>
        <fullName evidence="4">Putative phosphotransferase</fullName>
    </submittedName>
</protein>
<dbReference type="OrthoDB" id="9813569at2"/>
<dbReference type="HOGENOM" id="CLU_065902_2_1_0"/>
<evidence type="ECO:0000259" key="3">
    <source>
        <dbReference type="Pfam" id="PF00294"/>
    </source>
</evidence>